<gene>
    <name evidence="2" type="ORF">SCLTRI_LOCUS4228</name>
</gene>
<dbReference type="EMBL" id="CAJHIA010000012">
    <property type="protein sequence ID" value="CAD6444435.1"/>
    <property type="molecule type" value="Genomic_DNA"/>
</dbReference>
<feature type="compositionally biased region" description="Basic and acidic residues" evidence="1">
    <location>
        <begin position="226"/>
        <end position="241"/>
    </location>
</feature>
<dbReference type="Proteomes" id="UP000624404">
    <property type="component" value="Unassembled WGS sequence"/>
</dbReference>
<evidence type="ECO:0000313" key="3">
    <source>
        <dbReference type="Proteomes" id="UP000624404"/>
    </source>
</evidence>
<dbReference type="OrthoDB" id="3559315at2759"/>
<evidence type="ECO:0000313" key="2">
    <source>
        <dbReference type="EMBL" id="CAD6444435.1"/>
    </source>
</evidence>
<evidence type="ECO:0000256" key="1">
    <source>
        <dbReference type="SAM" id="MobiDB-lite"/>
    </source>
</evidence>
<accession>A0A8H2ZS03</accession>
<organism evidence="2 3">
    <name type="scientific">Sclerotinia trifoliorum</name>
    <dbReference type="NCBI Taxonomy" id="28548"/>
    <lineage>
        <taxon>Eukaryota</taxon>
        <taxon>Fungi</taxon>
        <taxon>Dikarya</taxon>
        <taxon>Ascomycota</taxon>
        <taxon>Pezizomycotina</taxon>
        <taxon>Leotiomycetes</taxon>
        <taxon>Helotiales</taxon>
        <taxon>Sclerotiniaceae</taxon>
        <taxon>Sclerotinia</taxon>
    </lineage>
</organism>
<sequence length="241" mass="27199">MARSQKLCFLFLQPQCFYSHRSSFDSWTCFACYHQGALQLPTLTTASATPGKTSRSLSARNGGGGDFTYKIYLWYYCVPCVAAEAGKYVNVTDSCHQTRQGMTFPMFNYLACNLITKIGFLHSFNRTHTPFPQPTTKCIKRQRARERRALEAQTKTSEAAAKELLDGNTEFCSILAECAEFGSGGNSDEDLDLSHHGYYGYSIPAPEQQRIHGKKLASRFKKVKRGQREDEERKRIRGGEV</sequence>
<keyword evidence="3" id="KW-1185">Reference proteome</keyword>
<proteinExistence type="predicted"/>
<feature type="region of interest" description="Disordered" evidence="1">
    <location>
        <begin position="218"/>
        <end position="241"/>
    </location>
</feature>
<comment type="caution">
    <text evidence="2">The sequence shown here is derived from an EMBL/GenBank/DDBJ whole genome shotgun (WGS) entry which is preliminary data.</text>
</comment>
<reference evidence="2" key="1">
    <citation type="submission" date="2020-10" db="EMBL/GenBank/DDBJ databases">
        <authorList>
            <person name="Kusch S."/>
        </authorList>
    </citation>
    <scope>NUCLEOTIDE SEQUENCE</scope>
    <source>
        <strain evidence="2">SwB9</strain>
    </source>
</reference>
<name>A0A8H2ZS03_9HELO</name>
<protein>
    <submittedName>
        <fullName evidence="2">Eb8123aa-100c-4aaf-ae93-685e2cce5b9f-CDS</fullName>
    </submittedName>
</protein>
<dbReference type="AlphaFoldDB" id="A0A8H2ZS03"/>